<evidence type="ECO:0000256" key="4">
    <source>
        <dbReference type="ARBA" id="ARBA00023015"/>
    </source>
</evidence>
<dbReference type="PANTHER" id="PTHR31496">
    <property type="entry name" value="TRANSCRIPTION FACTOR KAN2-RELATED"/>
    <property type="match status" value="1"/>
</dbReference>
<evidence type="ECO:0000256" key="1">
    <source>
        <dbReference type="ARBA" id="ARBA00004123"/>
    </source>
</evidence>
<reference evidence="9" key="1">
    <citation type="submission" date="2023-10" db="EMBL/GenBank/DDBJ databases">
        <title>Chromosome-level genome of the transformable northern wattle, Acacia crassicarpa.</title>
        <authorList>
            <person name="Massaro I."/>
            <person name="Sinha N.R."/>
            <person name="Poethig S."/>
            <person name="Leichty A.R."/>
        </authorList>
    </citation>
    <scope>NUCLEOTIDE SEQUENCE</scope>
    <source>
        <strain evidence="9">Acra3RX</strain>
        <tissue evidence="9">Leaf</tissue>
    </source>
</reference>
<proteinExistence type="predicted"/>
<keyword evidence="2" id="KW-0217">Developmental protein</keyword>
<accession>A0AAE1N0R7</accession>
<dbReference type="EMBL" id="JAWXYG010000002">
    <property type="protein sequence ID" value="KAK4280645.1"/>
    <property type="molecule type" value="Genomic_DNA"/>
</dbReference>
<protein>
    <recommendedName>
        <fullName evidence="8">Myb-like domain-containing protein</fullName>
    </recommendedName>
</protein>
<evidence type="ECO:0000313" key="10">
    <source>
        <dbReference type="Proteomes" id="UP001293593"/>
    </source>
</evidence>
<keyword evidence="10" id="KW-1185">Reference proteome</keyword>
<dbReference type="SUPFAM" id="SSF46689">
    <property type="entry name" value="Homeodomain-like"/>
    <property type="match status" value="1"/>
</dbReference>
<dbReference type="GO" id="GO:0010158">
    <property type="term" value="P:abaxial cell fate specification"/>
    <property type="evidence" value="ECO:0007669"/>
    <property type="project" value="InterPro"/>
</dbReference>
<keyword evidence="5" id="KW-0804">Transcription</keyword>
<evidence type="ECO:0000259" key="8">
    <source>
        <dbReference type="Pfam" id="PF00249"/>
    </source>
</evidence>
<dbReference type="NCBIfam" id="TIGR01557">
    <property type="entry name" value="myb_SHAQKYF"/>
    <property type="match status" value="1"/>
</dbReference>
<keyword evidence="3" id="KW-0221">Differentiation</keyword>
<dbReference type="InterPro" id="IPR044847">
    <property type="entry name" value="KAN_fam"/>
</dbReference>
<evidence type="ECO:0000256" key="7">
    <source>
        <dbReference type="SAM" id="MobiDB-lite"/>
    </source>
</evidence>
<evidence type="ECO:0000256" key="2">
    <source>
        <dbReference type="ARBA" id="ARBA00022473"/>
    </source>
</evidence>
<gene>
    <name evidence="9" type="ORF">QN277_012242</name>
</gene>
<evidence type="ECO:0000256" key="3">
    <source>
        <dbReference type="ARBA" id="ARBA00022782"/>
    </source>
</evidence>
<dbReference type="Proteomes" id="UP001293593">
    <property type="component" value="Unassembled WGS sequence"/>
</dbReference>
<keyword evidence="4" id="KW-0805">Transcription regulation</keyword>
<dbReference type="GO" id="GO:0000976">
    <property type="term" value="F:transcription cis-regulatory region binding"/>
    <property type="evidence" value="ECO:0007669"/>
    <property type="project" value="InterPro"/>
</dbReference>
<dbReference type="InterPro" id="IPR009057">
    <property type="entry name" value="Homeodomain-like_sf"/>
</dbReference>
<feature type="region of interest" description="Disordered" evidence="7">
    <location>
        <begin position="28"/>
        <end position="49"/>
    </location>
</feature>
<dbReference type="InterPro" id="IPR001005">
    <property type="entry name" value="SANT/Myb"/>
</dbReference>
<dbReference type="GO" id="GO:0005634">
    <property type="term" value="C:nucleus"/>
    <property type="evidence" value="ECO:0007669"/>
    <property type="project" value="UniProtKB-SubCell"/>
</dbReference>
<evidence type="ECO:0000256" key="6">
    <source>
        <dbReference type="ARBA" id="ARBA00023242"/>
    </source>
</evidence>
<feature type="domain" description="Myb-like" evidence="8">
    <location>
        <begin position="255"/>
        <end position="306"/>
    </location>
</feature>
<dbReference type="GO" id="GO:0006355">
    <property type="term" value="P:regulation of DNA-templated transcription"/>
    <property type="evidence" value="ECO:0007669"/>
    <property type="project" value="InterPro"/>
</dbReference>
<comment type="caution">
    <text evidence="9">The sequence shown here is derived from an EMBL/GenBank/DDBJ whole genome shotgun (WGS) entry which is preliminary data.</text>
</comment>
<dbReference type="PANTHER" id="PTHR31496:SF58">
    <property type="entry name" value="MYB-LIKE DNA-BINDING DOMAIN, SHAQKYF CLASS PROTEIN"/>
    <property type="match status" value="1"/>
</dbReference>
<feature type="compositionally biased region" description="Polar residues" evidence="7">
    <location>
        <begin position="334"/>
        <end position="378"/>
    </location>
</feature>
<feature type="region of interest" description="Disordered" evidence="7">
    <location>
        <begin position="309"/>
        <end position="433"/>
    </location>
</feature>
<sequence length="433" mass="48444">MPQNNKMIISKQDPSSNPMPDLSLHISLPNSAPSSICTTGNNNNEEADSSSFDIWRSNTEIDGAKSHSESSIREQTHHHLSQSLLNHDHHHPTSGGSEAESPWRRRLLNDVVIGEDGTGNRGFWVSEGGLNNSSRAVRGIPLQDSNNISVYPIQQFPYYPNYSSSPSSTYHSLAANHNPVISSRFNGISMESLISRPLHQPNHEALHYLNHHHLLQQQHHQFGSSNSDFSNGFGRSSKMLPNRLHSNKRNMRAPRMRWTSSLHARFVHAVELLGGHERATPKSVLELMDVKDLTLAHVKSHLQMYRTVKNTDKPAASSDGDEDFMSLTPPPPNENENYFSPNKRGPTNASSLDQDMAYTSSIQWENSSSRRPWTQASSIDIDGIRPPPDNLSSSHHHITEKQSEGNTFLQSRSLKDSENLSLEFTLGRSNEHA</sequence>
<dbReference type="Gene3D" id="1.10.10.60">
    <property type="entry name" value="Homeodomain-like"/>
    <property type="match status" value="1"/>
</dbReference>
<name>A0AAE1N0R7_9FABA</name>
<dbReference type="AlphaFoldDB" id="A0AAE1N0R7"/>
<dbReference type="Pfam" id="PF00249">
    <property type="entry name" value="Myb_DNA-binding"/>
    <property type="match status" value="1"/>
</dbReference>
<comment type="subcellular location">
    <subcellularLocation>
        <location evidence="1">Nucleus</location>
    </subcellularLocation>
</comment>
<evidence type="ECO:0000256" key="5">
    <source>
        <dbReference type="ARBA" id="ARBA00023163"/>
    </source>
</evidence>
<evidence type="ECO:0000313" key="9">
    <source>
        <dbReference type="EMBL" id="KAK4280645.1"/>
    </source>
</evidence>
<organism evidence="9 10">
    <name type="scientific">Acacia crassicarpa</name>
    <name type="common">northern wattle</name>
    <dbReference type="NCBI Taxonomy" id="499986"/>
    <lineage>
        <taxon>Eukaryota</taxon>
        <taxon>Viridiplantae</taxon>
        <taxon>Streptophyta</taxon>
        <taxon>Embryophyta</taxon>
        <taxon>Tracheophyta</taxon>
        <taxon>Spermatophyta</taxon>
        <taxon>Magnoliopsida</taxon>
        <taxon>eudicotyledons</taxon>
        <taxon>Gunneridae</taxon>
        <taxon>Pentapetalae</taxon>
        <taxon>rosids</taxon>
        <taxon>fabids</taxon>
        <taxon>Fabales</taxon>
        <taxon>Fabaceae</taxon>
        <taxon>Caesalpinioideae</taxon>
        <taxon>mimosoid clade</taxon>
        <taxon>Acacieae</taxon>
        <taxon>Acacia</taxon>
    </lineage>
</organism>
<dbReference type="InterPro" id="IPR006447">
    <property type="entry name" value="Myb_dom_plants"/>
</dbReference>
<keyword evidence="6" id="KW-0539">Nucleus</keyword>
<dbReference type="FunFam" id="1.10.10.60:FF:000002">
    <property type="entry name" value="Myb family transcription factor"/>
    <property type="match status" value="1"/>
</dbReference>